<dbReference type="EMBL" id="CP033169">
    <property type="protein sequence ID" value="AYO31190.1"/>
    <property type="molecule type" value="Genomic_DNA"/>
</dbReference>
<dbReference type="RefSeq" id="WP_122015077.1">
    <property type="nucleotide sequence ID" value="NZ_CP033169.1"/>
</dbReference>
<dbReference type="AlphaFoldDB" id="A0A3G2R6V3"/>
<reference evidence="1 2" key="1">
    <citation type="submission" date="2018-10" db="EMBL/GenBank/DDBJ databases">
        <authorList>
            <person name="Zhang X."/>
        </authorList>
    </citation>
    <scope>NUCLEOTIDE SEQUENCE [LARGE SCALE GENOMIC DNA]</scope>
    <source>
        <strain evidence="1 2">SK-G1</strain>
    </source>
</reference>
<sequence>MGRFGRFLMLVIALGVFSIFALAVRADIGEPGSESDPIVTKSYVDKILMNIKQYVDSKTGNSGSLEVVYLEKGERIIGDKGTEIILRSGQAAVVDSISGGISDLTTGKDLKKGEKAPQNHLLLIPREDGRGLAAQTNVVLMVRGNYTIIK</sequence>
<proteinExistence type="predicted"/>
<organism evidence="1 2">
    <name type="scientific">Biomaibacter acetigenes</name>
    <dbReference type="NCBI Taxonomy" id="2316383"/>
    <lineage>
        <taxon>Bacteria</taxon>
        <taxon>Bacillati</taxon>
        <taxon>Bacillota</taxon>
        <taxon>Clostridia</taxon>
        <taxon>Thermosediminibacterales</taxon>
        <taxon>Tepidanaerobacteraceae</taxon>
        <taxon>Biomaibacter</taxon>
    </lineage>
</organism>
<evidence type="ECO:0000313" key="2">
    <source>
        <dbReference type="Proteomes" id="UP000280960"/>
    </source>
</evidence>
<gene>
    <name evidence="1" type="ORF">D2962_11785</name>
</gene>
<protein>
    <submittedName>
        <fullName evidence="1">Uncharacterized protein</fullName>
    </submittedName>
</protein>
<dbReference type="KEGG" id="bacg:D2962_11785"/>
<dbReference type="Proteomes" id="UP000280960">
    <property type="component" value="Chromosome"/>
</dbReference>
<keyword evidence="2" id="KW-1185">Reference proteome</keyword>
<evidence type="ECO:0000313" key="1">
    <source>
        <dbReference type="EMBL" id="AYO31190.1"/>
    </source>
</evidence>
<accession>A0A3G2R6V3</accession>
<name>A0A3G2R6V3_9FIRM</name>